<proteinExistence type="predicted"/>
<name>A0ABW9QT37_9ACTN</name>
<evidence type="ECO:0000313" key="4">
    <source>
        <dbReference type="EMBL" id="MST32676.1"/>
    </source>
</evidence>
<dbReference type="PANTHER" id="PTHR43767:SF1">
    <property type="entry name" value="NONRIBOSOMAL PEPTIDE SYNTHASE PES1 (EUROFUNG)-RELATED"/>
    <property type="match status" value="1"/>
</dbReference>
<feature type="region of interest" description="Disordered" evidence="1">
    <location>
        <begin position="1"/>
        <end position="30"/>
    </location>
</feature>
<feature type="domain" description="AMP-dependent synthetase/ligase" evidence="2">
    <location>
        <begin position="39"/>
        <end position="414"/>
    </location>
</feature>
<evidence type="ECO:0000259" key="3">
    <source>
        <dbReference type="Pfam" id="PF13193"/>
    </source>
</evidence>
<dbReference type="InterPro" id="IPR025110">
    <property type="entry name" value="AMP-bd_C"/>
</dbReference>
<dbReference type="InterPro" id="IPR000873">
    <property type="entry name" value="AMP-dep_synth/lig_dom"/>
</dbReference>
<protein>
    <submittedName>
        <fullName evidence="4">AMP-binding protein</fullName>
    </submittedName>
</protein>
<dbReference type="SUPFAM" id="SSF56801">
    <property type="entry name" value="Acetyl-CoA synthetase-like"/>
    <property type="match status" value="1"/>
</dbReference>
<reference evidence="4 5" key="1">
    <citation type="submission" date="2019-11" db="EMBL/GenBank/DDBJ databases">
        <title>Acidiferrimicrobium australis gen. nov., sp. nov., an acidophilic and obligately heterotrophic, member of the Actinobacteria that catalyses dissimilatory oxido- reduction of iron isolated from metal-rich acidic water in Chile.</title>
        <authorList>
            <person name="Gonzalez D."/>
            <person name="Huber K."/>
            <person name="Hedrich S."/>
            <person name="Rojas-Villalobos C."/>
            <person name="Quatrini R."/>
            <person name="Dinamarca M.A."/>
            <person name="Schwarz A."/>
            <person name="Canales C."/>
            <person name="Nancucheo I."/>
        </authorList>
    </citation>
    <scope>NUCLEOTIDE SEQUENCE [LARGE SCALE GENOMIC DNA]</scope>
    <source>
        <strain evidence="4 5">USS-CCA1</strain>
    </source>
</reference>
<dbReference type="InterPro" id="IPR045851">
    <property type="entry name" value="AMP-bd_C_sf"/>
</dbReference>
<comment type="caution">
    <text evidence="4">The sequence shown here is derived from an EMBL/GenBank/DDBJ whole genome shotgun (WGS) entry which is preliminary data.</text>
</comment>
<evidence type="ECO:0000256" key="1">
    <source>
        <dbReference type="SAM" id="MobiDB-lite"/>
    </source>
</evidence>
<dbReference type="Proteomes" id="UP000437736">
    <property type="component" value="Unassembled WGS sequence"/>
</dbReference>
<keyword evidence="5" id="KW-1185">Reference proteome</keyword>
<dbReference type="PANTHER" id="PTHR43767">
    <property type="entry name" value="LONG-CHAIN-FATTY-ACID--COA LIGASE"/>
    <property type="match status" value="1"/>
</dbReference>
<organism evidence="4 5">
    <name type="scientific">Acidiferrimicrobium australe</name>
    <dbReference type="NCBI Taxonomy" id="2664430"/>
    <lineage>
        <taxon>Bacteria</taxon>
        <taxon>Bacillati</taxon>
        <taxon>Actinomycetota</taxon>
        <taxon>Acidimicrobiia</taxon>
        <taxon>Acidimicrobiales</taxon>
        <taxon>Acidimicrobiaceae</taxon>
        <taxon>Acidiferrimicrobium</taxon>
    </lineage>
</organism>
<sequence length="555" mass="59061">MEPSAGHGSRPRTERSRPVIEGTVSSAHPARRATLGDQLRRNAARFPDREAIVVPAAGGVSRRSVTYAALDAGANRLASALAARGVAVGDVVALMGRNTPELIQAFWAAMKLGAAVTGVNYTFTAREMAYQLRHSGAKAVVAEDAFAERVDGLDDPLPDLALRIVDDRTGAGAPQGWVRLADLDAEGSPLEPASEVTEDTLAILPYTSGTEALPKAVMVPHRNYLTSMIPAYTTGIGLVEGDVWYYVLPLHTIAGMGMQIALLTLANTIVLPGALAPGDALAVLGAEGVTVLGQTPTFYLQLIGAPAFAGTDLSRLRRAITYGGTMPQAMFDAFAEAAPSLEWVTLWSQSELTQTPTIGRFRSPDDIPGGDATWIGRPTAELEVRVVDDDDRDVGPGVEGELLCRSPGVMAGYHRDPERTAAVLRGGWLHTGDLVRHDGAGNLFFVDRRKDVIKTGGMNVSSVEVERVCYQFPAVQEVAVVGLADAYWSQAVTAFVVPRAGSEVDPDALVAHCRAHLAAYKVPKEVRVVEALPKDTQGKILKRELRRRAEAGGPA</sequence>
<gene>
    <name evidence="4" type="ORF">GHK86_08070</name>
</gene>
<evidence type="ECO:0000259" key="2">
    <source>
        <dbReference type="Pfam" id="PF00501"/>
    </source>
</evidence>
<dbReference type="InterPro" id="IPR042099">
    <property type="entry name" value="ANL_N_sf"/>
</dbReference>
<dbReference type="EMBL" id="WJHE01000358">
    <property type="protein sequence ID" value="MST32676.1"/>
    <property type="molecule type" value="Genomic_DNA"/>
</dbReference>
<dbReference type="Gene3D" id="3.40.50.12780">
    <property type="entry name" value="N-terminal domain of ligase-like"/>
    <property type="match status" value="1"/>
</dbReference>
<dbReference type="Pfam" id="PF13193">
    <property type="entry name" value="AMP-binding_C"/>
    <property type="match status" value="1"/>
</dbReference>
<evidence type="ECO:0000313" key="5">
    <source>
        <dbReference type="Proteomes" id="UP000437736"/>
    </source>
</evidence>
<dbReference type="Pfam" id="PF00501">
    <property type="entry name" value="AMP-binding"/>
    <property type="match status" value="1"/>
</dbReference>
<accession>A0ABW9QT37</accession>
<feature type="domain" description="AMP-binding enzyme C-terminal" evidence="3">
    <location>
        <begin position="464"/>
        <end position="539"/>
    </location>
</feature>
<dbReference type="InterPro" id="IPR050237">
    <property type="entry name" value="ATP-dep_AMP-bd_enzyme"/>
</dbReference>
<dbReference type="Gene3D" id="3.30.300.30">
    <property type="match status" value="1"/>
</dbReference>